<dbReference type="Pfam" id="PF00348">
    <property type="entry name" value="polyprenyl_synt"/>
    <property type="match status" value="1"/>
</dbReference>
<name>A0ABR4JA39_9EURO</name>
<dbReference type="Pfam" id="PF19086">
    <property type="entry name" value="Terpene_syn_C_2"/>
    <property type="match status" value="1"/>
</dbReference>
<evidence type="ECO:0000313" key="6">
    <source>
        <dbReference type="EMBL" id="KAL2835873.1"/>
    </source>
</evidence>
<dbReference type="Proteomes" id="UP001610446">
    <property type="component" value="Unassembled WGS sequence"/>
</dbReference>
<evidence type="ECO:0000256" key="5">
    <source>
        <dbReference type="SAM" id="MobiDB-lite"/>
    </source>
</evidence>
<dbReference type="InterPro" id="IPR000092">
    <property type="entry name" value="Polyprenyl_synt"/>
</dbReference>
<evidence type="ECO:0000256" key="2">
    <source>
        <dbReference type="ARBA" id="ARBA00022679"/>
    </source>
</evidence>
<evidence type="ECO:0000256" key="4">
    <source>
        <dbReference type="ARBA" id="ARBA00022842"/>
    </source>
</evidence>
<dbReference type="PANTHER" id="PTHR12001:SF44">
    <property type="entry name" value="GERANYLGERANYL PYROPHOSPHATE SYNTHASE"/>
    <property type="match status" value="1"/>
</dbReference>
<keyword evidence="7" id="KW-1185">Reference proteome</keyword>
<evidence type="ECO:0000313" key="7">
    <source>
        <dbReference type="Proteomes" id="UP001610446"/>
    </source>
</evidence>
<dbReference type="PROSITE" id="PS00444">
    <property type="entry name" value="POLYPRENYL_SYNTHASE_2"/>
    <property type="match status" value="1"/>
</dbReference>
<keyword evidence="4" id="KW-0460">Magnesium</keyword>
<dbReference type="EMBL" id="JBFXLU010000191">
    <property type="protein sequence ID" value="KAL2835873.1"/>
    <property type="molecule type" value="Genomic_DNA"/>
</dbReference>
<comment type="caution">
    <text evidence="6">The sequence shown here is derived from an EMBL/GenBank/DDBJ whole genome shotgun (WGS) entry which is preliminary data.</text>
</comment>
<protein>
    <submittedName>
        <fullName evidence="6">Isoprenoid synthase domain-containing protein</fullName>
    </submittedName>
</protein>
<proteinExistence type="predicted"/>
<comment type="pathway">
    <text evidence="1">Secondary metabolite biosynthesis; terpenoid biosynthesis.</text>
</comment>
<dbReference type="Gene3D" id="1.10.600.10">
    <property type="entry name" value="Farnesyl Diphosphate Synthase"/>
    <property type="match status" value="2"/>
</dbReference>
<gene>
    <name evidence="6" type="ORF">BJY01DRAFT_222906</name>
</gene>
<keyword evidence="3" id="KW-0479">Metal-binding</keyword>
<organism evidence="6 7">
    <name type="scientific">Aspergillus pseudoustus</name>
    <dbReference type="NCBI Taxonomy" id="1810923"/>
    <lineage>
        <taxon>Eukaryota</taxon>
        <taxon>Fungi</taxon>
        <taxon>Dikarya</taxon>
        <taxon>Ascomycota</taxon>
        <taxon>Pezizomycotina</taxon>
        <taxon>Eurotiomycetes</taxon>
        <taxon>Eurotiomycetidae</taxon>
        <taxon>Eurotiales</taxon>
        <taxon>Aspergillaceae</taxon>
        <taxon>Aspergillus</taxon>
        <taxon>Aspergillus subgen. Nidulantes</taxon>
    </lineage>
</organism>
<evidence type="ECO:0000256" key="3">
    <source>
        <dbReference type="ARBA" id="ARBA00022723"/>
    </source>
</evidence>
<dbReference type="SFLD" id="SFLDS00005">
    <property type="entry name" value="Isoprenoid_Synthase_Type_I"/>
    <property type="match status" value="1"/>
</dbReference>
<dbReference type="PANTHER" id="PTHR12001">
    <property type="entry name" value="GERANYLGERANYL PYROPHOSPHATE SYNTHASE"/>
    <property type="match status" value="1"/>
</dbReference>
<dbReference type="InterPro" id="IPR008949">
    <property type="entry name" value="Isoprenoid_synthase_dom_sf"/>
</dbReference>
<accession>A0ABR4JA39</accession>
<dbReference type="InterPro" id="IPR033749">
    <property type="entry name" value="Polyprenyl_synt_CS"/>
</dbReference>
<sequence>MFTPDDYPFQSSRAPESHELPDGYYHILPYRVPLAEEALESFEQAKVDFARAVGKEPNVLKLDAKNVAIVRFLCPECPPGAFAQFLYFATILALWDDETDTLETEKHQAIVDDYALAIVSKMKLKTVIQCEFEMNRLYFNSLIRLLQVYDAPESEFRAFLQSFVQILRSQTAPPLNEVTFEAYKDHRTVSVAWNLLFGLLPLVHGLRISESEQASIALMRDRCSLIIGLTNDLESFNKEFDEHYTSGTLDAIHNAMAVLMANYGYTEDEARDILKSEILSLERQLLADYEAWKSSPSYKSDDMRRFMALCIMATGGGCYAQAIAPKYHGCKLSTTAEDRAQLVGQSKNNSWRIHGHAKPASFGQQKPQETLRREPGRVPAQGPADILAPFEKAPATEICMAPYKYTQSLPGKKTITRFIECLRSWFTLPNDSASVIEQVASMLFHSTLMLDDIEDDSTLRRGKPAAYLVFGRAQTVNSATYLLARATRDVEQLKHPKCKTAFLDELETLALGQSLDLYWKFQKTCPSTSEYLTMVDNKTGGFFRMALRLMEIESSATPCPDLMHLITLMGRYYQIRDDYLNLTSDEYTGTKGLCEDLSEGKFSFPLLHTLQNSPSADMIRGLLFHRENGRDLSPDMKTWIVAEMKEAGSLAHARDTVMQLHDAMLATLEKVETALGPNKRLKAFLIWLKL</sequence>
<reference evidence="6 7" key="1">
    <citation type="submission" date="2024-07" db="EMBL/GenBank/DDBJ databases">
        <title>Section-level genome sequencing and comparative genomics of Aspergillus sections Usti and Cavernicolus.</title>
        <authorList>
            <consortium name="Lawrence Berkeley National Laboratory"/>
            <person name="Nybo J.L."/>
            <person name="Vesth T.C."/>
            <person name="Theobald S."/>
            <person name="Frisvad J.C."/>
            <person name="Larsen T.O."/>
            <person name="Kjaerboelling I."/>
            <person name="Rothschild-Mancinelli K."/>
            <person name="Lyhne E.K."/>
            <person name="Kogle M.E."/>
            <person name="Barry K."/>
            <person name="Clum A."/>
            <person name="Na H."/>
            <person name="Ledsgaard L."/>
            <person name="Lin J."/>
            <person name="Lipzen A."/>
            <person name="Kuo A."/>
            <person name="Riley R."/>
            <person name="Mondo S."/>
            <person name="Labutti K."/>
            <person name="Haridas S."/>
            <person name="Pangalinan J."/>
            <person name="Salamov A.A."/>
            <person name="Simmons B.A."/>
            <person name="Magnuson J.K."/>
            <person name="Chen J."/>
            <person name="Drula E."/>
            <person name="Henrissat B."/>
            <person name="Wiebenga A."/>
            <person name="Lubbers R.J."/>
            <person name="Gomes A.C."/>
            <person name="Makela M.R."/>
            <person name="Stajich J."/>
            <person name="Grigoriev I.V."/>
            <person name="Mortensen U.H."/>
            <person name="De Vries R.P."/>
            <person name="Baker S.E."/>
            <person name="Andersen M.R."/>
        </authorList>
    </citation>
    <scope>NUCLEOTIDE SEQUENCE [LARGE SCALE GENOMIC DNA]</scope>
    <source>
        <strain evidence="6 7">CBS 123904</strain>
    </source>
</reference>
<dbReference type="PROSITE" id="PS00723">
    <property type="entry name" value="POLYPRENYL_SYNTHASE_1"/>
    <property type="match status" value="1"/>
</dbReference>
<keyword evidence="2" id="KW-0808">Transferase</keyword>
<dbReference type="SUPFAM" id="SSF48576">
    <property type="entry name" value="Terpenoid synthases"/>
    <property type="match status" value="2"/>
</dbReference>
<feature type="region of interest" description="Disordered" evidence="5">
    <location>
        <begin position="357"/>
        <end position="378"/>
    </location>
</feature>
<evidence type="ECO:0000256" key="1">
    <source>
        <dbReference type="ARBA" id="ARBA00004721"/>
    </source>
</evidence>